<accession>A0A7Y9E008</accession>
<dbReference type="Proteomes" id="UP000535890">
    <property type="component" value="Unassembled WGS sequence"/>
</dbReference>
<dbReference type="AlphaFoldDB" id="A0A7Y9E008"/>
<dbReference type="InterPro" id="IPR054221">
    <property type="entry name" value="DUF6941"/>
</dbReference>
<keyword evidence="2" id="KW-1185">Reference proteome</keyword>
<dbReference type="Pfam" id="PF22091">
    <property type="entry name" value="DUF6941"/>
    <property type="match status" value="1"/>
</dbReference>
<name>A0A7Y9E008_9PSEU</name>
<sequence length="153" mass="16279">MIADFAQVHGGKLFVSGGAINLLAPLRPEAPFAVNFAVALSITIPWQATNQMHRLAVSISDTDGELVPMGDELPPGAAAEDRGKFLAEFNMGRSPIMVPGEESVLPVAIPLLGLPLPHPGSYQVIAELDGSEEARRTVRLLDPNSQGRWGQGF</sequence>
<dbReference type="RefSeq" id="WP_179795986.1">
    <property type="nucleotide sequence ID" value="NZ_BAABHP010000027.1"/>
</dbReference>
<organism evidence="1 2">
    <name type="scientific">Actinomycetospora corticicola</name>
    <dbReference type="NCBI Taxonomy" id="663602"/>
    <lineage>
        <taxon>Bacteria</taxon>
        <taxon>Bacillati</taxon>
        <taxon>Actinomycetota</taxon>
        <taxon>Actinomycetes</taxon>
        <taxon>Pseudonocardiales</taxon>
        <taxon>Pseudonocardiaceae</taxon>
        <taxon>Actinomycetospora</taxon>
    </lineage>
</organism>
<evidence type="ECO:0000313" key="1">
    <source>
        <dbReference type="EMBL" id="NYD38561.1"/>
    </source>
</evidence>
<comment type="caution">
    <text evidence="1">The sequence shown here is derived from an EMBL/GenBank/DDBJ whole genome shotgun (WGS) entry which is preliminary data.</text>
</comment>
<proteinExistence type="predicted"/>
<reference evidence="1 2" key="1">
    <citation type="submission" date="2020-07" db="EMBL/GenBank/DDBJ databases">
        <title>Sequencing the genomes of 1000 actinobacteria strains.</title>
        <authorList>
            <person name="Klenk H.-P."/>
        </authorList>
    </citation>
    <scope>NUCLEOTIDE SEQUENCE [LARGE SCALE GENOMIC DNA]</scope>
    <source>
        <strain evidence="1 2">DSM 45772</strain>
    </source>
</reference>
<evidence type="ECO:0000313" key="2">
    <source>
        <dbReference type="Proteomes" id="UP000535890"/>
    </source>
</evidence>
<gene>
    <name evidence="1" type="ORF">BJ983_004663</name>
</gene>
<dbReference type="EMBL" id="JACCBN010000001">
    <property type="protein sequence ID" value="NYD38561.1"/>
    <property type="molecule type" value="Genomic_DNA"/>
</dbReference>
<protein>
    <submittedName>
        <fullName evidence="1">Uncharacterized protein</fullName>
    </submittedName>
</protein>